<accession>A0A7J3ZKK0</accession>
<name>A0A7J3ZKK0_9CREN</name>
<dbReference type="AlphaFoldDB" id="A0A7J3ZKK0"/>
<proteinExistence type="predicted"/>
<organism evidence="1">
    <name type="scientific">Fervidicoccus fontis</name>
    <dbReference type="NCBI Taxonomy" id="683846"/>
    <lineage>
        <taxon>Archaea</taxon>
        <taxon>Thermoproteota</taxon>
        <taxon>Thermoprotei</taxon>
        <taxon>Fervidicoccales</taxon>
        <taxon>Fervidicoccaceae</taxon>
        <taxon>Fervidicoccus</taxon>
    </lineage>
</organism>
<gene>
    <name evidence="1" type="ORF">ENM78_03790</name>
</gene>
<reference evidence="1" key="1">
    <citation type="journal article" date="2020" name="mSystems">
        <title>Genome- and Community-Level Interaction Insights into Carbon Utilization and Element Cycling Functions of Hydrothermarchaeota in Hydrothermal Sediment.</title>
        <authorList>
            <person name="Zhou Z."/>
            <person name="Liu Y."/>
            <person name="Xu W."/>
            <person name="Pan J."/>
            <person name="Luo Z.H."/>
            <person name="Li M."/>
        </authorList>
    </citation>
    <scope>NUCLEOTIDE SEQUENCE [LARGE SCALE GENOMIC DNA]</scope>
    <source>
        <strain evidence="1">SpSt-1116</strain>
    </source>
</reference>
<dbReference type="Gene3D" id="1.10.10.10">
    <property type="entry name" value="Winged helix-like DNA-binding domain superfamily/Winged helix DNA-binding domain"/>
    <property type="match status" value="1"/>
</dbReference>
<protein>
    <submittedName>
        <fullName evidence="1">Winged helix-turn-helix transcriptional regulator</fullName>
    </submittedName>
</protein>
<dbReference type="Pfam" id="PF13412">
    <property type="entry name" value="HTH_24"/>
    <property type="match status" value="1"/>
</dbReference>
<dbReference type="InterPro" id="IPR036388">
    <property type="entry name" value="WH-like_DNA-bd_sf"/>
</dbReference>
<dbReference type="EMBL" id="DRZC01000055">
    <property type="protein sequence ID" value="HHQ80558.1"/>
    <property type="molecule type" value="Genomic_DNA"/>
</dbReference>
<evidence type="ECO:0000313" key="1">
    <source>
        <dbReference type="EMBL" id="HHQ80558.1"/>
    </source>
</evidence>
<comment type="caution">
    <text evidence="1">The sequence shown here is derived from an EMBL/GenBank/DDBJ whole genome shotgun (WGS) entry which is preliminary data.</text>
</comment>
<sequence>MKEKAKVLLEATNIAKLLKRDDFRSVLEALLNSKPPVSIRRLSEDVGYPERLVRRRVSKLCELGVGFTVVINERRLGLSNLVVHLKEPYTPDENFRVRGLDEALKWILRWQANTITPSPWGILVFYVPLREDVVNEVARRVLSKLKVNKIFEADVIIQSRPSLSSIAYSNQVHTDWKWVKDAIFEAYRSGVTPSHFKRLSADEMVHMDALDILIVAALQRDALVSNRELARSLGFPVAKVRKHLNRHVESVLEGMRLKDYLFRCLSTFYLYAHGKGDPYSVSIMFEGLRKTFNFISGVYNSTTGEFMFISAVNQDELQHFTSTIYEVASRLAIEAAFSILLRPSIRSYTLPFLAFSRDERFWDPSVSVIDLMKLKLKDLLVRGYL</sequence>